<proteinExistence type="predicted"/>
<organism evidence="1">
    <name type="scientific">Arundo donax</name>
    <name type="common">Giant reed</name>
    <name type="synonym">Donax arundinaceus</name>
    <dbReference type="NCBI Taxonomy" id="35708"/>
    <lineage>
        <taxon>Eukaryota</taxon>
        <taxon>Viridiplantae</taxon>
        <taxon>Streptophyta</taxon>
        <taxon>Embryophyta</taxon>
        <taxon>Tracheophyta</taxon>
        <taxon>Spermatophyta</taxon>
        <taxon>Magnoliopsida</taxon>
        <taxon>Liliopsida</taxon>
        <taxon>Poales</taxon>
        <taxon>Poaceae</taxon>
        <taxon>PACMAD clade</taxon>
        <taxon>Arundinoideae</taxon>
        <taxon>Arundineae</taxon>
        <taxon>Arundo</taxon>
    </lineage>
</organism>
<dbReference type="EMBL" id="GBRH01216884">
    <property type="protein sequence ID" value="JAD81011.1"/>
    <property type="molecule type" value="Transcribed_RNA"/>
</dbReference>
<reference evidence="1" key="1">
    <citation type="submission" date="2014-09" db="EMBL/GenBank/DDBJ databases">
        <authorList>
            <person name="Magalhaes I.L.F."/>
            <person name="Oliveira U."/>
            <person name="Santos F.R."/>
            <person name="Vidigal T.H.D.A."/>
            <person name="Brescovit A.D."/>
            <person name="Santos A.J."/>
        </authorList>
    </citation>
    <scope>NUCLEOTIDE SEQUENCE</scope>
    <source>
        <tissue evidence="1">Shoot tissue taken approximately 20 cm above the soil surface</tissue>
    </source>
</reference>
<protein>
    <submittedName>
        <fullName evidence="1">Uncharacterized protein</fullName>
    </submittedName>
</protein>
<reference evidence="1" key="2">
    <citation type="journal article" date="2015" name="Data Brief">
        <title>Shoot transcriptome of the giant reed, Arundo donax.</title>
        <authorList>
            <person name="Barrero R.A."/>
            <person name="Guerrero F.D."/>
            <person name="Moolhuijzen P."/>
            <person name="Goolsby J.A."/>
            <person name="Tidwell J."/>
            <person name="Bellgard S.E."/>
            <person name="Bellgard M.I."/>
        </authorList>
    </citation>
    <scope>NUCLEOTIDE SEQUENCE</scope>
    <source>
        <tissue evidence="1">Shoot tissue taken approximately 20 cm above the soil surface</tissue>
    </source>
</reference>
<name>A0A0A9CZJ2_ARUDO</name>
<accession>A0A0A9CZJ2</accession>
<sequence length="47" mass="5277">MISSCSSSLRLTSHANGALNHSSKFWEELKILGRIKLSKDHSSCRLF</sequence>
<dbReference type="AlphaFoldDB" id="A0A0A9CZJ2"/>
<evidence type="ECO:0000313" key="1">
    <source>
        <dbReference type="EMBL" id="JAD81011.1"/>
    </source>
</evidence>